<protein>
    <submittedName>
        <fullName evidence="2">Uncharacterized protein</fullName>
    </submittedName>
</protein>
<gene>
    <name evidence="2" type="ORF">FCM35_KLT05248</name>
</gene>
<name>A0A833R044_9POAL</name>
<feature type="coiled-coil region" evidence="1">
    <location>
        <begin position="58"/>
        <end position="85"/>
    </location>
</feature>
<dbReference type="AlphaFoldDB" id="A0A833R044"/>
<evidence type="ECO:0000313" key="2">
    <source>
        <dbReference type="EMBL" id="KAF3329917.1"/>
    </source>
</evidence>
<sequence>MRKDYCLLSCWFLIVPERNLSGKQGLPMTVSVPVTVIRAVSVRKRQALRRHTNENDEDLESEETLRRDQEEMAQLEKNMRDKDAAEDYDYIFEDQINFVKVSVMDGIDEESNEMRLRRDQNYIQRTPK</sequence>
<keyword evidence="1" id="KW-0175">Coiled coil</keyword>
<dbReference type="EMBL" id="SWLB01000014">
    <property type="protein sequence ID" value="KAF3329917.1"/>
    <property type="molecule type" value="Genomic_DNA"/>
</dbReference>
<keyword evidence="3" id="KW-1185">Reference proteome</keyword>
<dbReference type="Proteomes" id="UP000623129">
    <property type="component" value="Unassembled WGS sequence"/>
</dbReference>
<evidence type="ECO:0000313" key="3">
    <source>
        <dbReference type="Proteomes" id="UP000623129"/>
    </source>
</evidence>
<evidence type="ECO:0000256" key="1">
    <source>
        <dbReference type="SAM" id="Coils"/>
    </source>
</evidence>
<reference evidence="2" key="1">
    <citation type="submission" date="2020-01" db="EMBL/GenBank/DDBJ databases">
        <title>Genome sequence of Kobresia littledalei, the first chromosome-level genome in the family Cyperaceae.</title>
        <authorList>
            <person name="Qu G."/>
        </authorList>
    </citation>
    <scope>NUCLEOTIDE SEQUENCE</scope>
    <source>
        <strain evidence="2">C.B.Clarke</strain>
        <tissue evidence="2">Leaf</tissue>
    </source>
</reference>
<comment type="caution">
    <text evidence="2">The sequence shown here is derived from an EMBL/GenBank/DDBJ whole genome shotgun (WGS) entry which is preliminary data.</text>
</comment>
<organism evidence="2 3">
    <name type="scientific">Carex littledalei</name>
    <dbReference type="NCBI Taxonomy" id="544730"/>
    <lineage>
        <taxon>Eukaryota</taxon>
        <taxon>Viridiplantae</taxon>
        <taxon>Streptophyta</taxon>
        <taxon>Embryophyta</taxon>
        <taxon>Tracheophyta</taxon>
        <taxon>Spermatophyta</taxon>
        <taxon>Magnoliopsida</taxon>
        <taxon>Liliopsida</taxon>
        <taxon>Poales</taxon>
        <taxon>Cyperaceae</taxon>
        <taxon>Cyperoideae</taxon>
        <taxon>Cariceae</taxon>
        <taxon>Carex</taxon>
        <taxon>Carex subgen. Euthyceras</taxon>
    </lineage>
</organism>
<proteinExistence type="predicted"/>
<accession>A0A833R044</accession>